<dbReference type="EMBL" id="BQKB01000083">
    <property type="protein sequence ID" value="GJM54264.1"/>
    <property type="molecule type" value="Genomic_DNA"/>
</dbReference>
<reference evidence="1 4" key="1">
    <citation type="submission" date="2021-11" db="EMBL/GenBank/DDBJ databases">
        <title>Draft genome sequence of Capnocytophaga sp. strain KC07075 isolated from cat oral cavity.</title>
        <authorList>
            <person name="Suzuki M."/>
            <person name="Imaoka K."/>
            <person name="Kimura M."/>
            <person name="Morikawa S."/>
            <person name="Maeda K."/>
        </authorList>
    </citation>
    <scope>NUCLEOTIDE SEQUENCE</scope>
    <source>
        <strain evidence="1">KC07075</strain>
        <strain evidence="2 4">KC07079</strain>
    </source>
</reference>
<evidence type="ECO:0000313" key="3">
    <source>
        <dbReference type="Proteomes" id="UP001207736"/>
    </source>
</evidence>
<dbReference type="Proteomes" id="UP001208692">
    <property type="component" value="Unassembled WGS sequence"/>
</dbReference>
<protein>
    <recommendedName>
        <fullName evidence="5">Single-stranded DNA-binding protein</fullName>
    </recommendedName>
</protein>
<dbReference type="RefSeq" id="WP_264847297.1">
    <property type="nucleotide sequence ID" value="NZ_BPMA01000046.1"/>
</dbReference>
<sequence>MLKGNYTQAIQGNKKVEITGKLNETSDSYTHFAQTGDIIIQSANISKTRGLYNLRRVIHMLIK</sequence>
<evidence type="ECO:0000313" key="2">
    <source>
        <dbReference type="EMBL" id="GJM54264.1"/>
    </source>
</evidence>
<organism evidence="1 3">
    <name type="scientific">Capnocytophaga catalasegens</name>
    <dbReference type="NCBI Taxonomy" id="1004260"/>
    <lineage>
        <taxon>Bacteria</taxon>
        <taxon>Pseudomonadati</taxon>
        <taxon>Bacteroidota</taxon>
        <taxon>Flavobacteriia</taxon>
        <taxon>Flavobacteriales</taxon>
        <taxon>Flavobacteriaceae</taxon>
        <taxon>Capnocytophaga</taxon>
    </lineage>
</organism>
<evidence type="ECO:0000313" key="1">
    <source>
        <dbReference type="EMBL" id="GJM51630.1"/>
    </source>
</evidence>
<accession>A0AAV5AYQ4</accession>
<comment type="caution">
    <text evidence="1">The sequence shown here is derived from an EMBL/GenBank/DDBJ whole genome shotgun (WGS) entry which is preliminary data.</text>
</comment>
<evidence type="ECO:0000313" key="4">
    <source>
        <dbReference type="Proteomes" id="UP001208692"/>
    </source>
</evidence>
<evidence type="ECO:0008006" key="5">
    <source>
        <dbReference type="Google" id="ProtNLM"/>
    </source>
</evidence>
<proteinExistence type="predicted"/>
<dbReference type="AlphaFoldDB" id="A0AAV5AYQ4"/>
<name>A0AAV5AYQ4_9FLAO</name>
<dbReference type="Proteomes" id="UP001207736">
    <property type="component" value="Unassembled WGS sequence"/>
</dbReference>
<dbReference type="EMBL" id="BQKA01000080">
    <property type="protein sequence ID" value="GJM51630.1"/>
    <property type="molecule type" value="Genomic_DNA"/>
</dbReference>
<gene>
    <name evidence="1" type="ORF">RCZ15_26030</name>
    <name evidence="2" type="ORF">RCZ16_25800</name>
</gene>
<keyword evidence="4" id="KW-1185">Reference proteome</keyword>